<proteinExistence type="predicted"/>
<name>A0A1G9P8T5_9BURK</name>
<sequence>MSVPAVPPLSLRRLAACTVLLLVPLLLWDAGGLDLALARLSGGASGFAWRGHALYVLLLHSLPRWASSALLLALALGAWRPWGFLRRLAPRDRWQLVGSILLAMLAITALKRASSTSCPWDLAEFGGSAAYVSHWLWGVRDGGSGHCFPAGHASAALAFVAGWCVLRRALPRLATRWLVLALLAGAVLGVAQQLRGAHYLSHTLWTAWICWTVGVVVEALVRAWDARRAAAGNRQLNAG</sequence>
<reference evidence="4" key="1">
    <citation type="submission" date="2016-10" db="EMBL/GenBank/DDBJ databases">
        <authorList>
            <person name="Varghese N."/>
            <person name="Submissions S."/>
        </authorList>
    </citation>
    <scope>NUCLEOTIDE SEQUENCE [LARGE SCALE GENOMIC DNA]</scope>
    <source>
        <strain evidence="4">EPL6</strain>
    </source>
</reference>
<dbReference type="AlphaFoldDB" id="A0A1G9P8T5"/>
<dbReference type="Proteomes" id="UP000198552">
    <property type="component" value="Unassembled WGS sequence"/>
</dbReference>
<dbReference type="InterPro" id="IPR036938">
    <property type="entry name" value="PAP2/HPO_sf"/>
</dbReference>
<evidence type="ECO:0000313" key="3">
    <source>
        <dbReference type="EMBL" id="SDL94901.1"/>
    </source>
</evidence>
<keyword evidence="4" id="KW-1185">Reference proteome</keyword>
<keyword evidence="1" id="KW-0812">Transmembrane</keyword>
<feature type="domain" description="Phosphatidic acid phosphatase type 2/haloperoxidase" evidence="2">
    <location>
        <begin position="94"/>
        <end position="219"/>
    </location>
</feature>
<dbReference type="InterPro" id="IPR000326">
    <property type="entry name" value="PAP2/HPO"/>
</dbReference>
<feature type="transmembrane region" description="Helical" evidence="1">
    <location>
        <begin position="62"/>
        <end position="82"/>
    </location>
</feature>
<dbReference type="CDD" id="cd03396">
    <property type="entry name" value="PAP2_like_6"/>
    <property type="match status" value="1"/>
</dbReference>
<dbReference type="SUPFAM" id="SSF48317">
    <property type="entry name" value="Acid phosphatase/Vanadium-dependent haloperoxidase"/>
    <property type="match status" value="1"/>
</dbReference>
<protein>
    <submittedName>
        <fullName evidence="3">Membrane-associated enzyme, PAP2 (Acid phosphatase) superfamily</fullName>
    </submittedName>
</protein>
<dbReference type="OrthoDB" id="7348799at2"/>
<accession>A0A1G9P8T5</accession>
<keyword evidence="1" id="KW-1133">Transmembrane helix</keyword>
<dbReference type="Pfam" id="PF01569">
    <property type="entry name" value="PAP2"/>
    <property type="match status" value="1"/>
</dbReference>
<feature type="transmembrane region" description="Helical" evidence="1">
    <location>
        <begin position="203"/>
        <end position="224"/>
    </location>
</feature>
<feature type="transmembrane region" description="Helical" evidence="1">
    <location>
        <begin position="173"/>
        <end position="191"/>
    </location>
</feature>
<keyword evidence="1" id="KW-0472">Membrane</keyword>
<dbReference type="STRING" id="1527607.SAMN05428957_101253"/>
<evidence type="ECO:0000313" key="4">
    <source>
        <dbReference type="Proteomes" id="UP000198552"/>
    </source>
</evidence>
<organism evidence="3 4">
    <name type="scientific">Oryzisolibacter propanilivorax</name>
    <dbReference type="NCBI Taxonomy" id="1527607"/>
    <lineage>
        <taxon>Bacteria</taxon>
        <taxon>Pseudomonadati</taxon>
        <taxon>Pseudomonadota</taxon>
        <taxon>Betaproteobacteria</taxon>
        <taxon>Burkholderiales</taxon>
        <taxon>Comamonadaceae</taxon>
        <taxon>Oryzisolibacter</taxon>
    </lineage>
</organism>
<dbReference type="RefSeq" id="WP_091565685.1">
    <property type="nucleotide sequence ID" value="NZ_FNHP01000001.1"/>
</dbReference>
<evidence type="ECO:0000256" key="1">
    <source>
        <dbReference type="SAM" id="Phobius"/>
    </source>
</evidence>
<gene>
    <name evidence="3" type="ORF">SAMN05428957_101253</name>
</gene>
<evidence type="ECO:0000259" key="2">
    <source>
        <dbReference type="Pfam" id="PF01569"/>
    </source>
</evidence>
<dbReference type="EMBL" id="FNHP01000001">
    <property type="protein sequence ID" value="SDL94901.1"/>
    <property type="molecule type" value="Genomic_DNA"/>
</dbReference>